<feature type="non-terminal residue" evidence="1">
    <location>
        <position position="1"/>
    </location>
</feature>
<keyword evidence="2" id="KW-1185">Reference proteome</keyword>
<organism evidence="1 2">
    <name type="scientific">Tilletia horrida</name>
    <dbReference type="NCBI Taxonomy" id="155126"/>
    <lineage>
        <taxon>Eukaryota</taxon>
        <taxon>Fungi</taxon>
        <taxon>Dikarya</taxon>
        <taxon>Basidiomycota</taxon>
        <taxon>Ustilaginomycotina</taxon>
        <taxon>Exobasidiomycetes</taxon>
        <taxon>Tilletiales</taxon>
        <taxon>Tilletiaceae</taxon>
        <taxon>Tilletia</taxon>
    </lineage>
</organism>
<comment type="caution">
    <text evidence="1">The sequence shown here is derived from an EMBL/GenBank/DDBJ whole genome shotgun (WGS) entry which is preliminary data.</text>
</comment>
<dbReference type="Proteomes" id="UP001176521">
    <property type="component" value="Unassembled WGS sequence"/>
</dbReference>
<sequence length="159" mass="18195">PPIPATPAQEAERARVLQGLDESHVGAHLLADHLSGWVNLPLPYVEPANSLKLITATESRTLRQYKRWLETRQTTAAWRANSDTFREEKVPIHTLRRAERLVQRISGLSPVRHDMCVNSCIAYVGKYRLLKRCPFIRTIDGVQVLCGERRFKKPRYPGD</sequence>
<accession>A0AAN6G2Y9</accession>
<name>A0AAN6G2Y9_9BASI</name>
<proteinExistence type="predicted"/>
<gene>
    <name evidence="1" type="ORF">OC842_007840</name>
</gene>
<feature type="non-terminal residue" evidence="1">
    <location>
        <position position="159"/>
    </location>
</feature>
<reference evidence="1" key="1">
    <citation type="journal article" date="2023" name="PhytoFront">
        <title>Draft Genome Resources of Seven Strains of Tilletia horrida, Causal Agent of Kernel Smut of Rice.</title>
        <authorList>
            <person name="Khanal S."/>
            <person name="Antony Babu S."/>
            <person name="Zhou X.G."/>
        </authorList>
    </citation>
    <scope>NUCLEOTIDE SEQUENCE</scope>
    <source>
        <strain evidence="1">TX3</strain>
    </source>
</reference>
<evidence type="ECO:0000313" key="1">
    <source>
        <dbReference type="EMBL" id="KAK0518274.1"/>
    </source>
</evidence>
<dbReference type="EMBL" id="JAPDMQ010001349">
    <property type="protein sequence ID" value="KAK0518274.1"/>
    <property type="molecule type" value="Genomic_DNA"/>
</dbReference>
<evidence type="ECO:0000313" key="2">
    <source>
        <dbReference type="Proteomes" id="UP001176521"/>
    </source>
</evidence>
<protein>
    <submittedName>
        <fullName evidence="1">Uncharacterized protein</fullName>
    </submittedName>
</protein>
<dbReference type="AlphaFoldDB" id="A0AAN6G2Y9"/>